<proteinExistence type="predicted"/>
<dbReference type="Proteomes" id="UP000316476">
    <property type="component" value="Unassembled WGS sequence"/>
</dbReference>
<evidence type="ECO:0000313" key="2">
    <source>
        <dbReference type="Proteomes" id="UP000316476"/>
    </source>
</evidence>
<dbReference type="EMBL" id="SJPZ01000005">
    <property type="protein sequence ID" value="TWU59625.1"/>
    <property type="molecule type" value="Genomic_DNA"/>
</dbReference>
<sequence length="87" mass="10005">MATLASDFYPEAVLHEAGGLSASIYRCFGQQGEYFMTNFARTFEYEGQTYVTDLFRHEHLLPLSHLAQRAYVRIKMIEAKKPVQSAR</sequence>
<dbReference type="RefSeq" id="WP_146416544.1">
    <property type="nucleotide sequence ID" value="NZ_SJPZ01000005.1"/>
</dbReference>
<accession>A0A5C6FGH3</accession>
<gene>
    <name evidence="1" type="ORF">V7x_55350</name>
</gene>
<protein>
    <submittedName>
        <fullName evidence="1">Uncharacterized protein</fullName>
    </submittedName>
</protein>
<organism evidence="1 2">
    <name type="scientific">Crateriforma conspicua</name>
    <dbReference type="NCBI Taxonomy" id="2527996"/>
    <lineage>
        <taxon>Bacteria</taxon>
        <taxon>Pseudomonadati</taxon>
        <taxon>Planctomycetota</taxon>
        <taxon>Planctomycetia</taxon>
        <taxon>Planctomycetales</taxon>
        <taxon>Planctomycetaceae</taxon>
        <taxon>Crateriforma</taxon>
    </lineage>
</organism>
<reference evidence="1 2" key="1">
    <citation type="submission" date="2019-02" db="EMBL/GenBank/DDBJ databases">
        <title>Deep-cultivation of Planctomycetes and their phenomic and genomic characterization uncovers novel biology.</title>
        <authorList>
            <person name="Wiegand S."/>
            <person name="Jogler M."/>
            <person name="Boedeker C."/>
            <person name="Pinto D."/>
            <person name="Vollmers J."/>
            <person name="Rivas-Marin E."/>
            <person name="Kohn T."/>
            <person name="Peeters S.H."/>
            <person name="Heuer A."/>
            <person name="Rast P."/>
            <person name="Oberbeckmann S."/>
            <person name="Bunk B."/>
            <person name="Jeske O."/>
            <person name="Meyerdierks A."/>
            <person name="Storesund J.E."/>
            <person name="Kallscheuer N."/>
            <person name="Luecker S."/>
            <person name="Lage O.M."/>
            <person name="Pohl T."/>
            <person name="Merkel B.J."/>
            <person name="Hornburger P."/>
            <person name="Mueller R.-W."/>
            <person name="Bruemmer F."/>
            <person name="Labrenz M."/>
            <person name="Spormann A.M."/>
            <person name="Op Den Camp H."/>
            <person name="Overmann J."/>
            <person name="Amann R."/>
            <person name="Jetten M.S.M."/>
            <person name="Mascher T."/>
            <person name="Medema M.H."/>
            <person name="Devos D.P."/>
            <person name="Kaster A.-K."/>
            <person name="Ovreas L."/>
            <person name="Rohde M."/>
            <person name="Galperin M.Y."/>
            <person name="Jogler C."/>
        </authorList>
    </citation>
    <scope>NUCLEOTIDE SEQUENCE [LARGE SCALE GENOMIC DNA]</scope>
    <source>
        <strain evidence="1 2">V7</strain>
    </source>
</reference>
<name>A0A5C6FGH3_9PLAN</name>
<comment type="caution">
    <text evidence="1">The sequence shown here is derived from an EMBL/GenBank/DDBJ whole genome shotgun (WGS) entry which is preliminary data.</text>
</comment>
<evidence type="ECO:0000313" key="1">
    <source>
        <dbReference type="EMBL" id="TWU59625.1"/>
    </source>
</evidence>
<dbReference type="AlphaFoldDB" id="A0A5C6FGH3"/>